<sequence length="509" mass="56602">MELNAATLLFLTLIPAVILVCSLSRKSSPSSKEKRPPGPWRLPLIGNLLHLLTSHPHAALRDLARKHGPVMYLRLGQIDAVVISSPAAAQEVLRDKDLTFASRPNLLVTDIILYGNMDIAFAPYGAHWRMLRKLCMTELLNTQKVRQLAPIRDSETLSLIRKVSAASQGGREPVDLGRLVLSCSVAITGKATFGQLCGSGELMSVVDVAVRYGGGFCAGDLFPSLWLVDVVTGLTRRLWRARRQLDAIFDKLIAECEARQEEKTTTTTGDDDLLSVLLRIKAEGGLETAINTTSIKALLFDMLAGGTETTSSAAEWIMSELMRNPEAMAKAQAEVRRELDGKNPQDHEGQMERLRYTRMVIKEGLRLHPVFPLLLPRLSRETCDIGGFEVAKGSKVIINAWALARSPEHWHDPDEFRPERFDHSAADYKGSQFEYIPFGSGRRMCPGNTFGLAALELMVARLLYYFDWSLPNGMRPDELDMDMVVGSTTRRRNHLHLVASQYKEIPTGI</sequence>
<keyword evidence="4 8" id="KW-0560">Oxidoreductase</keyword>
<evidence type="ECO:0000313" key="11">
    <source>
        <dbReference type="Proteomes" id="UP000095767"/>
    </source>
</evidence>
<comment type="cofactor">
    <cofactor evidence="7">
        <name>heme</name>
        <dbReference type="ChEBI" id="CHEBI:30413"/>
    </cofactor>
</comment>
<reference evidence="10 11" key="1">
    <citation type="submission" date="2016-09" db="EMBL/GenBank/DDBJ databases">
        <title>The draft genome of Dichanthelium oligosanthes: A C3 panicoid grass species.</title>
        <authorList>
            <person name="Studer A.J."/>
            <person name="Schnable J.C."/>
            <person name="Brutnell T.P."/>
        </authorList>
    </citation>
    <scope>NUCLEOTIDE SEQUENCE [LARGE SCALE GENOMIC DNA]</scope>
    <source>
        <strain evidence="11">cv. Kellogg 1175</strain>
        <tissue evidence="10">Leaf</tissue>
    </source>
</reference>
<evidence type="ECO:0000256" key="7">
    <source>
        <dbReference type="PIRSR" id="PIRSR602401-1"/>
    </source>
</evidence>
<dbReference type="PRINTS" id="PR00463">
    <property type="entry name" value="EP450I"/>
</dbReference>
<evidence type="ECO:0000256" key="2">
    <source>
        <dbReference type="ARBA" id="ARBA00022617"/>
    </source>
</evidence>
<comment type="similarity">
    <text evidence="1 8">Belongs to the cytochrome P450 family.</text>
</comment>
<dbReference type="InterPro" id="IPR017972">
    <property type="entry name" value="Cyt_P450_CS"/>
</dbReference>
<dbReference type="Pfam" id="PF00067">
    <property type="entry name" value="p450"/>
    <property type="match status" value="1"/>
</dbReference>
<dbReference type="GO" id="GO:0005506">
    <property type="term" value="F:iron ion binding"/>
    <property type="evidence" value="ECO:0007669"/>
    <property type="project" value="InterPro"/>
</dbReference>
<dbReference type="PROSITE" id="PS00086">
    <property type="entry name" value="CYTOCHROME_P450"/>
    <property type="match status" value="1"/>
</dbReference>
<evidence type="ECO:0000256" key="4">
    <source>
        <dbReference type="ARBA" id="ARBA00023002"/>
    </source>
</evidence>
<dbReference type="InterPro" id="IPR002401">
    <property type="entry name" value="Cyt_P450_E_grp-I"/>
</dbReference>
<evidence type="ECO:0000256" key="8">
    <source>
        <dbReference type="RuleBase" id="RU000461"/>
    </source>
</evidence>
<keyword evidence="5 7" id="KW-0408">Iron</keyword>
<dbReference type="SUPFAM" id="SSF48264">
    <property type="entry name" value="Cytochrome P450"/>
    <property type="match status" value="1"/>
</dbReference>
<dbReference type="GO" id="GO:0020037">
    <property type="term" value="F:heme binding"/>
    <property type="evidence" value="ECO:0007669"/>
    <property type="project" value="InterPro"/>
</dbReference>
<evidence type="ECO:0000313" key="10">
    <source>
        <dbReference type="EMBL" id="OEL28629.1"/>
    </source>
</evidence>
<dbReference type="STRING" id="888268.A0A1E5VU60"/>
<comment type="caution">
    <text evidence="10">The sequence shown here is derived from an EMBL/GenBank/DDBJ whole genome shotgun (WGS) entry which is preliminary data.</text>
</comment>
<evidence type="ECO:0000256" key="6">
    <source>
        <dbReference type="ARBA" id="ARBA00023033"/>
    </source>
</evidence>
<feature type="chain" id="PRO_5009188529" evidence="9">
    <location>
        <begin position="25"/>
        <end position="509"/>
    </location>
</feature>
<gene>
    <name evidence="10" type="ORF">BAE44_0010353</name>
</gene>
<keyword evidence="6 8" id="KW-0503">Monooxygenase</keyword>
<dbReference type="CDD" id="cd11072">
    <property type="entry name" value="CYP71-like"/>
    <property type="match status" value="1"/>
</dbReference>
<keyword evidence="9" id="KW-0732">Signal</keyword>
<dbReference type="AlphaFoldDB" id="A0A1E5VU60"/>
<dbReference type="FunFam" id="1.10.630.10:FF:000043">
    <property type="entry name" value="Cytochrome P450 99A2"/>
    <property type="match status" value="1"/>
</dbReference>
<accession>A0A1E5VU60</accession>
<dbReference type="InterPro" id="IPR001128">
    <property type="entry name" value="Cyt_P450"/>
</dbReference>
<protein>
    <submittedName>
        <fullName evidence="10">Cytochrome P450 CYP99A1</fullName>
    </submittedName>
</protein>
<feature type="binding site" description="axial binding residue" evidence="7">
    <location>
        <position position="445"/>
    </location>
    <ligand>
        <name>heme</name>
        <dbReference type="ChEBI" id="CHEBI:30413"/>
    </ligand>
    <ligandPart>
        <name>Fe</name>
        <dbReference type="ChEBI" id="CHEBI:18248"/>
    </ligandPart>
</feature>
<dbReference type="Gene3D" id="1.10.630.10">
    <property type="entry name" value="Cytochrome P450"/>
    <property type="match status" value="1"/>
</dbReference>
<dbReference type="PANTHER" id="PTHR47955">
    <property type="entry name" value="CYTOCHROME P450 FAMILY 71 PROTEIN"/>
    <property type="match status" value="1"/>
</dbReference>
<evidence type="ECO:0000256" key="1">
    <source>
        <dbReference type="ARBA" id="ARBA00010617"/>
    </source>
</evidence>
<keyword evidence="11" id="KW-1185">Reference proteome</keyword>
<dbReference type="Proteomes" id="UP000095767">
    <property type="component" value="Unassembled WGS sequence"/>
</dbReference>
<dbReference type="PANTHER" id="PTHR47955:SF8">
    <property type="entry name" value="CYTOCHROME P450 71D11-LIKE"/>
    <property type="match status" value="1"/>
</dbReference>
<evidence type="ECO:0000256" key="9">
    <source>
        <dbReference type="SAM" id="SignalP"/>
    </source>
</evidence>
<dbReference type="OrthoDB" id="1470350at2759"/>
<feature type="signal peptide" evidence="9">
    <location>
        <begin position="1"/>
        <end position="24"/>
    </location>
</feature>
<dbReference type="GO" id="GO:0016705">
    <property type="term" value="F:oxidoreductase activity, acting on paired donors, with incorporation or reduction of molecular oxygen"/>
    <property type="evidence" value="ECO:0007669"/>
    <property type="project" value="InterPro"/>
</dbReference>
<dbReference type="EMBL" id="LWDX02029544">
    <property type="protein sequence ID" value="OEL28629.1"/>
    <property type="molecule type" value="Genomic_DNA"/>
</dbReference>
<name>A0A1E5VU60_9POAL</name>
<evidence type="ECO:0000256" key="3">
    <source>
        <dbReference type="ARBA" id="ARBA00022723"/>
    </source>
</evidence>
<dbReference type="PRINTS" id="PR00385">
    <property type="entry name" value="P450"/>
</dbReference>
<proteinExistence type="inferred from homology"/>
<keyword evidence="3 7" id="KW-0479">Metal-binding</keyword>
<organism evidence="10 11">
    <name type="scientific">Dichanthelium oligosanthes</name>
    <dbReference type="NCBI Taxonomy" id="888268"/>
    <lineage>
        <taxon>Eukaryota</taxon>
        <taxon>Viridiplantae</taxon>
        <taxon>Streptophyta</taxon>
        <taxon>Embryophyta</taxon>
        <taxon>Tracheophyta</taxon>
        <taxon>Spermatophyta</taxon>
        <taxon>Magnoliopsida</taxon>
        <taxon>Liliopsida</taxon>
        <taxon>Poales</taxon>
        <taxon>Poaceae</taxon>
        <taxon>PACMAD clade</taxon>
        <taxon>Panicoideae</taxon>
        <taxon>Panicodae</taxon>
        <taxon>Paniceae</taxon>
        <taxon>Dichantheliinae</taxon>
        <taxon>Dichanthelium</taxon>
    </lineage>
</organism>
<evidence type="ECO:0000256" key="5">
    <source>
        <dbReference type="ARBA" id="ARBA00023004"/>
    </source>
</evidence>
<dbReference type="InterPro" id="IPR036396">
    <property type="entry name" value="Cyt_P450_sf"/>
</dbReference>
<keyword evidence="2 7" id="KW-0349">Heme</keyword>
<dbReference type="GO" id="GO:0004497">
    <property type="term" value="F:monooxygenase activity"/>
    <property type="evidence" value="ECO:0007669"/>
    <property type="project" value="UniProtKB-KW"/>
</dbReference>